<name>A0A8K0CF15_IGNLU</name>
<dbReference type="Proteomes" id="UP000801492">
    <property type="component" value="Unassembled WGS sequence"/>
</dbReference>
<reference evidence="1" key="1">
    <citation type="submission" date="2019-08" db="EMBL/GenBank/DDBJ databases">
        <title>The genome of the North American firefly Photinus pyralis.</title>
        <authorList>
            <consortium name="Photinus pyralis genome working group"/>
            <person name="Fallon T.R."/>
            <person name="Sander Lower S.E."/>
            <person name="Weng J.-K."/>
        </authorList>
    </citation>
    <scope>NUCLEOTIDE SEQUENCE</scope>
    <source>
        <strain evidence="1">TRF0915ILg1</strain>
        <tissue evidence="1">Whole body</tissue>
    </source>
</reference>
<dbReference type="SUPFAM" id="SSF53474">
    <property type="entry name" value="alpha/beta-Hydrolases"/>
    <property type="match status" value="1"/>
</dbReference>
<dbReference type="InterPro" id="IPR029058">
    <property type="entry name" value="AB_hydrolase_fold"/>
</dbReference>
<dbReference type="Gene3D" id="3.40.50.1820">
    <property type="entry name" value="alpha/beta hydrolase"/>
    <property type="match status" value="1"/>
</dbReference>
<accession>A0A8K0CF15</accession>
<dbReference type="InterPro" id="IPR019149">
    <property type="entry name" value="ABHD18"/>
</dbReference>
<evidence type="ECO:0000313" key="2">
    <source>
        <dbReference type="Proteomes" id="UP000801492"/>
    </source>
</evidence>
<sequence>MSVSRLDKIYRKILLTTFFNRGWGNPDHILRLLEFRNVMSDRQKCIKLMPKHHPIKILNQQTWKDCRIIEGKFHSPLATYLPDIVPPEVADAYFQLIIPKQWQSKVYRPLCIHFAGTGDHYFWRRRNVMAKPLLKADIGALLLENPFYGLRKPKDQIRSSLHNVSDIFVMGGCLILECLVLLRWCEKLGFGPLGVSGLSMGGHMASLAATNWPKPLVLVPCLSWSTASSVFTEGVMSDAINWDLLQTQYFSDSRFYNTLSKLCTIVDDPLECTLSHIPEFAFNYLSSGMISTKALTPYAVLSLLNSALSSKCAAFASEKTNTRLKVKILSLLRNTALFPKTSEFSDMKKRAKEGVIFMRGIMDEFTHLKNFSIPVDTSLVISICANSDAYVPRQGCSKLEDLWPGSTVRYLDSGHVGAYLWYRKVFRNAIIEAFERAKMVCPPPRKVRL</sequence>
<dbReference type="AlphaFoldDB" id="A0A8K0CF15"/>
<protein>
    <recommendedName>
        <fullName evidence="3">Protein ABHD18</fullName>
    </recommendedName>
</protein>
<dbReference type="EMBL" id="VTPC01090178">
    <property type="protein sequence ID" value="KAF2884391.1"/>
    <property type="molecule type" value="Genomic_DNA"/>
</dbReference>
<organism evidence="1 2">
    <name type="scientific">Ignelater luminosus</name>
    <name type="common">Cucubano</name>
    <name type="synonym">Pyrophorus luminosus</name>
    <dbReference type="NCBI Taxonomy" id="2038154"/>
    <lineage>
        <taxon>Eukaryota</taxon>
        <taxon>Metazoa</taxon>
        <taxon>Ecdysozoa</taxon>
        <taxon>Arthropoda</taxon>
        <taxon>Hexapoda</taxon>
        <taxon>Insecta</taxon>
        <taxon>Pterygota</taxon>
        <taxon>Neoptera</taxon>
        <taxon>Endopterygota</taxon>
        <taxon>Coleoptera</taxon>
        <taxon>Polyphaga</taxon>
        <taxon>Elateriformia</taxon>
        <taxon>Elateroidea</taxon>
        <taxon>Elateridae</taxon>
        <taxon>Agrypninae</taxon>
        <taxon>Pyrophorini</taxon>
        <taxon>Ignelater</taxon>
    </lineage>
</organism>
<dbReference type="OrthoDB" id="9987145at2759"/>
<dbReference type="Pfam" id="PF09752">
    <property type="entry name" value="ABHD18"/>
    <property type="match status" value="1"/>
</dbReference>
<proteinExistence type="predicted"/>
<evidence type="ECO:0000313" key="1">
    <source>
        <dbReference type="EMBL" id="KAF2884391.1"/>
    </source>
</evidence>
<keyword evidence="2" id="KW-1185">Reference proteome</keyword>
<dbReference type="PANTHER" id="PTHR13617">
    <property type="entry name" value="PROTEIN ABHD18"/>
    <property type="match status" value="1"/>
</dbReference>
<evidence type="ECO:0008006" key="3">
    <source>
        <dbReference type="Google" id="ProtNLM"/>
    </source>
</evidence>
<gene>
    <name evidence="1" type="ORF">ILUMI_21770</name>
</gene>
<comment type="caution">
    <text evidence="1">The sequence shown here is derived from an EMBL/GenBank/DDBJ whole genome shotgun (WGS) entry which is preliminary data.</text>
</comment>
<dbReference type="PANTHER" id="PTHR13617:SF14">
    <property type="entry name" value="PROTEIN ABHD18"/>
    <property type="match status" value="1"/>
</dbReference>